<protein>
    <submittedName>
        <fullName evidence="8">Zinc protease</fullName>
    </submittedName>
</protein>
<dbReference type="Gene3D" id="3.30.830.10">
    <property type="entry name" value="Metalloenzyme, LuxS/M16 peptidase-like"/>
    <property type="match status" value="2"/>
</dbReference>
<dbReference type="SUPFAM" id="SSF63411">
    <property type="entry name" value="LuxS/MPP-like metallohydrolase"/>
    <property type="match status" value="2"/>
</dbReference>
<dbReference type="InterPro" id="IPR011765">
    <property type="entry name" value="Pept_M16_N"/>
</dbReference>
<keyword evidence="3" id="KW-0378">Hydrolase</keyword>
<evidence type="ECO:0000259" key="7">
    <source>
        <dbReference type="Pfam" id="PF05193"/>
    </source>
</evidence>
<dbReference type="RefSeq" id="WP_041057579.1">
    <property type="nucleotide sequence ID" value="NZ_JXRR01000014.1"/>
</dbReference>
<evidence type="ECO:0000256" key="5">
    <source>
        <dbReference type="ARBA" id="ARBA00023049"/>
    </source>
</evidence>
<reference evidence="8 9" key="1">
    <citation type="submission" date="2015-01" db="EMBL/GenBank/DDBJ databases">
        <title>Jeotgalibacillus campisalis genome sequencing.</title>
        <authorList>
            <person name="Goh K.M."/>
            <person name="Chan K.-G."/>
            <person name="Yaakop A.S."/>
            <person name="Ee R."/>
            <person name="Gan H.M."/>
            <person name="Chan C.S."/>
        </authorList>
    </citation>
    <scope>NUCLEOTIDE SEQUENCE [LARGE SCALE GENOMIC DNA]</scope>
    <source>
        <strain evidence="8 9">SF-57</strain>
    </source>
</reference>
<keyword evidence="9" id="KW-1185">Reference proteome</keyword>
<dbReference type="InterPro" id="IPR050626">
    <property type="entry name" value="Peptidase_M16"/>
</dbReference>
<dbReference type="EMBL" id="JXRR01000014">
    <property type="protein sequence ID" value="KIL47780.1"/>
    <property type="molecule type" value="Genomic_DNA"/>
</dbReference>
<dbReference type="PATRIC" id="fig|220754.4.peg.1966"/>
<evidence type="ECO:0000256" key="1">
    <source>
        <dbReference type="ARBA" id="ARBA00007261"/>
    </source>
</evidence>
<sequence length="434" mass="49589">MKKKNFDQLQEELFFEELENGLSVYILPKPEFSKTYATFTTKYGSIDDQFVPLGEKEFINVPDGIAHFLEHKMFEKKDGDVFQKFSENGASANAFTSFTRTAYLFSSTSKVSENLETLIDFVQSPYFTEETVEKEKGIIGQEITMYEDNADWRLYFGTIQNMYHTHPVRVDIAGTIDSITDITKDHLYQCYDTFYHPSNMVLFIVGSVDPEKIIDQVKASQNRRDFKNQAPIQRHFDEEPASVAKKHHQLNMDVQVPKCMLGLKASNVTLQGKDLLRRELAVNTALDVLFGRTSKHYTKLYEEGLIDDSFTFDFSQELGYGFALLGGNTRDPDKLSQTVQSILIEEAQHSSITDEQINSVKKKNIGGFLRSLNSPEFIANQFTRYTFNEMDLFDAVPTLETLTKEDIAAALSDLAQPEHITSFYILPKEKEAVE</sequence>
<dbReference type="GO" id="GO:0008237">
    <property type="term" value="F:metallopeptidase activity"/>
    <property type="evidence" value="ECO:0007669"/>
    <property type="project" value="UniProtKB-KW"/>
</dbReference>
<keyword evidence="4" id="KW-0862">Zinc</keyword>
<dbReference type="Pfam" id="PF05193">
    <property type="entry name" value="Peptidase_M16_C"/>
    <property type="match status" value="1"/>
</dbReference>
<feature type="domain" description="Peptidase M16 C-terminal" evidence="7">
    <location>
        <begin position="181"/>
        <end position="363"/>
    </location>
</feature>
<keyword evidence="5" id="KW-0482">Metalloprotease</keyword>
<evidence type="ECO:0000313" key="8">
    <source>
        <dbReference type="EMBL" id="KIL47780.1"/>
    </source>
</evidence>
<evidence type="ECO:0000259" key="6">
    <source>
        <dbReference type="Pfam" id="PF00675"/>
    </source>
</evidence>
<comment type="similarity">
    <text evidence="1">Belongs to the peptidase M16 family.</text>
</comment>
<organism evidence="8 9">
    <name type="scientific">Jeotgalibacillus campisalis</name>
    <dbReference type="NCBI Taxonomy" id="220754"/>
    <lineage>
        <taxon>Bacteria</taxon>
        <taxon>Bacillati</taxon>
        <taxon>Bacillota</taxon>
        <taxon>Bacilli</taxon>
        <taxon>Bacillales</taxon>
        <taxon>Caryophanaceae</taxon>
        <taxon>Jeotgalibacillus</taxon>
    </lineage>
</organism>
<dbReference type="GO" id="GO:0046872">
    <property type="term" value="F:metal ion binding"/>
    <property type="evidence" value="ECO:0007669"/>
    <property type="project" value="InterPro"/>
</dbReference>
<dbReference type="PANTHER" id="PTHR43690">
    <property type="entry name" value="NARDILYSIN"/>
    <property type="match status" value="1"/>
</dbReference>
<accession>A0A0C2RBU5</accession>
<dbReference type="GO" id="GO:0006508">
    <property type="term" value="P:proteolysis"/>
    <property type="evidence" value="ECO:0007669"/>
    <property type="project" value="UniProtKB-KW"/>
</dbReference>
<proteinExistence type="inferred from homology"/>
<dbReference type="AlphaFoldDB" id="A0A0C2RBU5"/>
<comment type="caution">
    <text evidence="8">The sequence shown here is derived from an EMBL/GenBank/DDBJ whole genome shotgun (WGS) entry which is preliminary data.</text>
</comment>
<evidence type="ECO:0000256" key="4">
    <source>
        <dbReference type="ARBA" id="ARBA00022833"/>
    </source>
</evidence>
<dbReference type="InterPro" id="IPR007863">
    <property type="entry name" value="Peptidase_M16_C"/>
</dbReference>
<keyword evidence="2 8" id="KW-0645">Protease</keyword>
<dbReference type="MEROPS" id="M16.A20"/>
<dbReference type="OrthoDB" id="9811314at2"/>
<name>A0A0C2RBU5_9BACL</name>
<evidence type="ECO:0000313" key="9">
    <source>
        <dbReference type="Proteomes" id="UP000031972"/>
    </source>
</evidence>
<evidence type="ECO:0000256" key="2">
    <source>
        <dbReference type="ARBA" id="ARBA00022670"/>
    </source>
</evidence>
<dbReference type="PANTHER" id="PTHR43690:SF17">
    <property type="entry name" value="PROTEIN YHJJ"/>
    <property type="match status" value="1"/>
</dbReference>
<dbReference type="Pfam" id="PF00675">
    <property type="entry name" value="Peptidase_M16"/>
    <property type="match status" value="1"/>
</dbReference>
<gene>
    <name evidence="8" type="ORF">KR50_19470</name>
</gene>
<dbReference type="NCBIfam" id="NF047421">
    <property type="entry name" value="YfmH_fam"/>
    <property type="match status" value="1"/>
</dbReference>
<dbReference type="Proteomes" id="UP000031972">
    <property type="component" value="Unassembled WGS sequence"/>
</dbReference>
<evidence type="ECO:0000256" key="3">
    <source>
        <dbReference type="ARBA" id="ARBA00022801"/>
    </source>
</evidence>
<feature type="domain" description="Peptidase M16 N-terminal" evidence="6">
    <location>
        <begin position="63"/>
        <end position="166"/>
    </location>
</feature>
<dbReference type="InterPro" id="IPR011249">
    <property type="entry name" value="Metalloenz_LuxS/M16"/>
</dbReference>